<dbReference type="PANTHER" id="PTHR24171:SF8">
    <property type="entry name" value="BRCA1-ASSOCIATED RING DOMAIN PROTEIN 1"/>
    <property type="match status" value="1"/>
</dbReference>
<evidence type="ECO:0000256" key="3">
    <source>
        <dbReference type="PROSITE-ProRule" id="PRU00023"/>
    </source>
</evidence>
<proteinExistence type="predicted"/>
<protein>
    <submittedName>
        <fullName evidence="4">Uncharacterized protein</fullName>
    </submittedName>
</protein>
<keyword evidence="5" id="KW-1185">Reference proteome</keyword>
<feature type="repeat" description="ANK" evidence="3">
    <location>
        <begin position="84"/>
        <end position="111"/>
    </location>
</feature>
<dbReference type="SUPFAM" id="SSF48403">
    <property type="entry name" value="Ankyrin repeat"/>
    <property type="match status" value="1"/>
</dbReference>
<keyword evidence="2 3" id="KW-0040">ANK repeat</keyword>
<dbReference type="InterPro" id="IPR002110">
    <property type="entry name" value="Ankyrin_rpt"/>
</dbReference>
<feature type="repeat" description="ANK" evidence="3">
    <location>
        <begin position="51"/>
        <end position="83"/>
    </location>
</feature>
<dbReference type="GO" id="GO:0004842">
    <property type="term" value="F:ubiquitin-protein transferase activity"/>
    <property type="evidence" value="ECO:0007669"/>
    <property type="project" value="TreeGrafter"/>
</dbReference>
<dbReference type="PANTHER" id="PTHR24171">
    <property type="entry name" value="ANKYRIN REPEAT DOMAIN-CONTAINING PROTEIN 39-RELATED"/>
    <property type="match status" value="1"/>
</dbReference>
<dbReference type="EMBL" id="CM001740">
    <property type="protein sequence ID" value="KJB09310.1"/>
    <property type="molecule type" value="Genomic_DNA"/>
</dbReference>
<reference evidence="4 5" key="1">
    <citation type="journal article" date="2012" name="Nature">
        <title>Repeated polyploidization of Gossypium genomes and the evolution of spinnable cotton fibres.</title>
        <authorList>
            <person name="Paterson A.H."/>
            <person name="Wendel J.F."/>
            <person name="Gundlach H."/>
            <person name="Guo H."/>
            <person name="Jenkins J."/>
            <person name="Jin D."/>
            <person name="Llewellyn D."/>
            <person name="Showmaker K.C."/>
            <person name="Shu S."/>
            <person name="Udall J."/>
            <person name="Yoo M.J."/>
            <person name="Byers R."/>
            <person name="Chen W."/>
            <person name="Doron-Faigenboim A."/>
            <person name="Duke M.V."/>
            <person name="Gong L."/>
            <person name="Grimwood J."/>
            <person name="Grover C."/>
            <person name="Grupp K."/>
            <person name="Hu G."/>
            <person name="Lee T.H."/>
            <person name="Li J."/>
            <person name="Lin L."/>
            <person name="Liu T."/>
            <person name="Marler B.S."/>
            <person name="Page J.T."/>
            <person name="Roberts A.W."/>
            <person name="Romanel E."/>
            <person name="Sanders W.S."/>
            <person name="Szadkowski E."/>
            <person name="Tan X."/>
            <person name="Tang H."/>
            <person name="Xu C."/>
            <person name="Wang J."/>
            <person name="Wang Z."/>
            <person name="Zhang D."/>
            <person name="Zhang L."/>
            <person name="Ashrafi H."/>
            <person name="Bedon F."/>
            <person name="Bowers J.E."/>
            <person name="Brubaker C.L."/>
            <person name="Chee P.W."/>
            <person name="Das S."/>
            <person name="Gingle A.R."/>
            <person name="Haigler C.H."/>
            <person name="Harker D."/>
            <person name="Hoffmann L.V."/>
            <person name="Hovav R."/>
            <person name="Jones D.C."/>
            <person name="Lemke C."/>
            <person name="Mansoor S."/>
            <person name="ur Rahman M."/>
            <person name="Rainville L.N."/>
            <person name="Rambani A."/>
            <person name="Reddy U.K."/>
            <person name="Rong J.K."/>
            <person name="Saranga Y."/>
            <person name="Scheffler B.E."/>
            <person name="Scheffler J.A."/>
            <person name="Stelly D.M."/>
            <person name="Triplett B.A."/>
            <person name="Van Deynze A."/>
            <person name="Vaslin M.F."/>
            <person name="Waghmare V.N."/>
            <person name="Walford S.A."/>
            <person name="Wright R.J."/>
            <person name="Zaki E.A."/>
            <person name="Zhang T."/>
            <person name="Dennis E.S."/>
            <person name="Mayer K.F."/>
            <person name="Peterson D.G."/>
            <person name="Rokhsar D.S."/>
            <person name="Wang X."/>
            <person name="Schmutz J."/>
        </authorList>
    </citation>
    <scope>NUCLEOTIDE SEQUENCE [LARGE SCALE GENOMIC DNA]</scope>
</reference>
<dbReference type="PROSITE" id="PS50297">
    <property type="entry name" value="ANK_REP_REGION"/>
    <property type="match status" value="2"/>
</dbReference>
<accession>A0A0D2QQ29</accession>
<dbReference type="PROSITE" id="PS50088">
    <property type="entry name" value="ANK_REPEAT"/>
    <property type="match status" value="2"/>
</dbReference>
<dbReference type="AlphaFoldDB" id="A0A0D2QQ29"/>
<dbReference type="Proteomes" id="UP000032304">
    <property type="component" value="Chromosome 1"/>
</dbReference>
<organism evidence="4 5">
    <name type="scientific">Gossypium raimondii</name>
    <name type="common">Peruvian cotton</name>
    <name type="synonym">Gossypium klotzschianum subsp. raimondii</name>
    <dbReference type="NCBI Taxonomy" id="29730"/>
    <lineage>
        <taxon>Eukaryota</taxon>
        <taxon>Viridiplantae</taxon>
        <taxon>Streptophyta</taxon>
        <taxon>Embryophyta</taxon>
        <taxon>Tracheophyta</taxon>
        <taxon>Spermatophyta</taxon>
        <taxon>Magnoliopsida</taxon>
        <taxon>eudicotyledons</taxon>
        <taxon>Gunneridae</taxon>
        <taxon>Pentapetalae</taxon>
        <taxon>rosids</taxon>
        <taxon>malvids</taxon>
        <taxon>Malvales</taxon>
        <taxon>Malvaceae</taxon>
        <taxon>Malvoideae</taxon>
        <taxon>Gossypium</taxon>
    </lineage>
</organism>
<dbReference type="Pfam" id="PF12796">
    <property type="entry name" value="Ank_2"/>
    <property type="match status" value="1"/>
</dbReference>
<keyword evidence="1" id="KW-0677">Repeat</keyword>
<name>A0A0D2QQ29_GOSRA</name>
<dbReference type="PRINTS" id="PR01415">
    <property type="entry name" value="ANKYRIN"/>
</dbReference>
<evidence type="ECO:0000313" key="4">
    <source>
        <dbReference type="EMBL" id="KJB09310.1"/>
    </source>
</evidence>
<dbReference type="SMART" id="SM00248">
    <property type="entry name" value="ANK"/>
    <property type="match status" value="2"/>
</dbReference>
<dbReference type="Gene3D" id="1.25.40.20">
    <property type="entry name" value="Ankyrin repeat-containing domain"/>
    <property type="match status" value="2"/>
</dbReference>
<evidence type="ECO:0000313" key="5">
    <source>
        <dbReference type="Proteomes" id="UP000032304"/>
    </source>
</evidence>
<evidence type="ECO:0000256" key="2">
    <source>
        <dbReference type="ARBA" id="ARBA00023043"/>
    </source>
</evidence>
<evidence type="ECO:0000256" key="1">
    <source>
        <dbReference type="ARBA" id="ARBA00022737"/>
    </source>
</evidence>
<dbReference type="GO" id="GO:0085020">
    <property type="term" value="P:protein K6-linked ubiquitination"/>
    <property type="evidence" value="ECO:0007669"/>
    <property type="project" value="TreeGrafter"/>
</dbReference>
<dbReference type="InterPro" id="IPR036770">
    <property type="entry name" value="Ankyrin_rpt-contain_sf"/>
</dbReference>
<dbReference type="Gramene" id="KJB09310">
    <property type="protein sequence ID" value="KJB09310"/>
    <property type="gene ID" value="B456_001G134000"/>
</dbReference>
<sequence>MVAATNGAEQIPTETIRDIVEELLEAARYDDLDDLIRLASIGVSLDSKDSHGRTALHMAAANGHLDIVEYLIGRGVDVNASNVENNTPLHWACLNGHVEVVKKLVSAGANS</sequence>
<gene>
    <name evidence="4" type="ORF">B456_001G134000</name>
</gene>